<accession>A0A168MVG0</accession>
<dbReference type="EMBL" id="LVJI01000018">
    <property type="protein sequence ID" value="OAB45096.1"/>
    <property type="molecule type" value="Genomic_DNA"/>
</dbReference>
<comment type="caution">
    <text evidence="3">The sequence shown here is derived from an EMBL/GenBank/DDBJ whole genome shotgun (WGS) entry which is preliminary data.</text>
</comment>
<dbReference type="PIRSF" id="PIRSF003092">
    <property type="entry name" value="MinD"/>
    <property type="match status" value="1"/>
</dbReference>
<protein>
    <submittedName>
        <fullName evidence="3">Cobyrinic acid a,c-diamide synthase</fullName>
    </submittedName>
</protein>
<dbReference type="Gene3D" id="3.40.50.300">
    <property type="entry name" value="P-loop containing nucleotide triphosphate hydrolases"/>
    <property type="match status" value="1"/>
</dbReference>
<dbReference type="InterPro" id="IPR025501">
    <property type="entry name" value="MinD_FleN"/>
</dbReference>
<sequence length="299" mass="32894">MNDQAQSLRKLVSINERARSLDTQESQDTGLAKFITVTSGKGGVGKSNFTLNFALSLQSLGKKVLIFDADIGMANIDVLMGTNSRYNLHHLLQREKSIHEIVGKGPNGLSYISGGSGITDLISLSEHDIQYFTSQIELLASQVDYIIFDTGAGLSKENIQFITSADECLVVTTPEPTAITDAYALIKIIHGIDQDVGFQLIVNRVDDEKEALFTANKIKLVARKFLDIDIPMLGYISDDSHVVQAVKKQVPFSIAFPNSVASKDVQRLAKHYAIVPSASERETLTGIKGFMHKWLHRTK</sequence>
<dbReference type="InterPro" id="IPR050625">
    <property type="entry name" value="ParA/MinD_ATPase"/>
</dbReference>
<dbReference type="RefSeq" id="WP_068650616.1">
    <property type="nucleotide sequence ID" value="NZ_CP043611.1"/>
</dbReference>
<dbReference type="SUPFAM" id="SSF52540">
    <property type="entry name" value="P-loop containing nucleoside triphosphate hydrolases"/>
    <property type="match status" value="1"/>
</dbReference>
<dbReference type="Pfam" id="PF10609">
    <property type="entry name" value="ParA"/>
    <property type="match status" value="1"/>
</dbReference>
<dbReference type="OrthoDB" id="9816297at2"/>
<dbReference type="GO" id="GO:0005524">
    <property type="term" value="F:ATP binding"/>
    <property type="evidence" value="ECO:0007669"/>
    <property type="project" value="UniProtKB-KW"/>
</dbReference>
<dbReference type="Proteomes" id="UP000077355">
    <property type="component" value="Unassembled WGS sequence"/>
</dbReference>
<reference evidence="3 4" key="1">
    <citation type="submission" date="2016-03" db="EMBL/GenBank/DDBJ databases">
        <title>Draft genome sequence of Paenibacillus antarcticus CECT 5836.</title>
        <authorList>
            <person name="Shin S.-K."/>
            <person name="Yi H."/>
        </authorList>
    </citation>
    <scope>NUCLEOTIDE SEQUENCE [LARGE SCALE GENOMIC DNA]</scope>
    <source>
        <strain evidence="3 4">CECT 5836</strain>
    </source>
</reference>
<dbReference type="GO" id="GO:0005829">
    <property type="term" value="C:cytosol"/>
    <property type="evidence" value="ECO:0007669"/>
    <property type="project" value="TreeGrafter"/>
</dbReference>
<evidence type="ECO:0000313" key="4">
    <source>
        <dbReference type="Proteomes" id="UP000077355"/>
    </source>
</evidence>
<dbReference type="GO" id="GO:0009898">
    <property type="term" value="C:cytoplasmic side of plasma membrane"/>
    <property type="evidence" value="ECO:0007669"/>
    <property type="project" value="TreeGrafter"/>
</dbReference>
<dbReference type="PANTHER" id="PTHR43384:SF4">
    <property type="entry name" value="CELLULOSE BIOSYNTHESIS PROTEIN BCSQ-RELATED"/>
    <property type="match status" value="1"/>
</dbReference>
<dbReference type="InterPro" id="IPR033875">
    <property type="entry name" value="FlhG"/>
</dbReference>
<gene>
    <name evidence="3" type="ORF">PBAT_14245</name>
</gene>
<dbReference type="CDD" id="cd02038">
    <property type="entry name" value="FlhG-like"/>
    <property type="match status" value="1"/>
</dbReference>
<dbReference type="AlphaFoldDB" id="A0A168MVG0"/>
<evidence type="ECO:0000313" key="3">
    <source>
        <dbReference type="EMBL" id="OAB45096.1"/>
    </source>
</evidence>
<evidence type="ECO:0000256" key="2">
    <source>
        <dbReference type="ARBA" id="ARBA00022840"/>
    </source>
</evidence>
<dbReference type="InterPro" id="IPR027417">
    <property type="entry name" value="P-loop_NTPase"/>
</dbReference>
<evidence type="ECO:0000256" key="1">
    <source>
        <dbReference type="ARBA" id="ARBA00022741"/>
    </source>
</evidence>
<dbReference type="GO" id="GO:0051782">
    <property type="term" value="P:negative regulation of cell division"/>
    <property type="evidence" value="ECO:0007669"/>
    <property type="project" value="TreeGrafter"/>
</dbReference>
<proteinExistence type="predicted"/>
<dbReference type="GO" id="GO:0016887">
    <property type="term" value="F:ATP hydrolysis activity"/>
    <property type="evidence" value="ECO:0007669"/>
    <property type="project" value="TreeGrafter"/>
</dbReference>
<dbReference type="InterPro" id="IPR033756">
    <property type="entry name" value="YlxH/NBP35"/>
</dbReference>
<keyword evidence="4" id="KW-1185">Reference proteome</keyword>
<keyword evidence="2" id="KW-0067">ATP-binding</keyword>
<dbReference type="PANTHER" id="PTHR43384">
    <property type="entry name" value="SEPTUM SITE-DETERMINING PROTEIN MIND HOMOLOG, CHLOROPLASTIC-RELATED"/>
    <property type="match status" value="1"/>
</dbReference>
<name>A0A168MVG0_9BACL</name>
<keyword evidence="1" id="KW-0547">Nucleotide-binding</keyword>
<organism evidence="3 4">
    <name type="scientific">Paenibacillus antarcticus</name>
    <dbReference type="NCBI Taxonomy" id="253703"/>
    <lineage>
        <taxon>Bacteria</taxon>
        <taxon>Bacillati</taxon>
        <taxon>Bacillota</taxon>
        <taxon>Bacilli</taxon>
        <taxon>Bacillales</taxon>
        <taxon>Paenibacillaceae</taxon>
        <taxon>Paenibacillus</taxon>
    </lineage>
</organism>